<proteinExistence type="predicted"/>
<organism evidence="1 2">
    <name type="scientific">Rhizobium chutanense</name>
    <dbReference type="NCBI Taxonomy" id="2035448"/>
    <lineage>
        <taxon>Bacteria</taxon>
        <taxon>Pseudomonadati</taxon>
        <taxon>Pseudomonadota</taxon>
        <taxon>Alphaproteobacteria</taxon>
        <taxon>Hyphomicrobiales</taxon>
        <taxon>Rhizobiaceae</taxon>
        <taxon>Rhizobium/Agrobacterium group</taxon>
        <taxon>Rhizobium</taxon>
    </lineage>
</organism>
<comment type="caution">
    <text evidence="1">The sequence shown here is derived from an EMBL/GenBank/DDBJ whole genome shotgun (WGS) entry which is preliminary data.</text>
</comment>
<sequence length="60" mass="6487">MGSGSWVASGFVVIVEAWRPFTEVAKPCHVGEQAGFSEVDQWISAKRIFSSAGTNEPECL</sequence>
<reference evidence="1 2" key="1">
    <citation type="submission" date="2018-11" db="EMBL/GenBank/DDBJ databases">
        <title>Rhizobium chutanense sp. nov., isolated from root nodules of Phaseolus vulgaris in China.</title>
        <authorList>
            <person name="Huo Y."/>
        </authorList>
    </citation>
    <scope>NUCLEOTIDE SEQUENCE [LARGE SCALE GENOMIC DNA]</scope>
    <source>
        <strain evidence="1 2">C16</strain>
    </source>
</reference>
<name>A0A3S0QLM2_9HYPH</name>
<accession>A0A3S0QLM2</accession>
<evidence type="ECO:0000313" key="1">
    <source>
        <dbReference type="EMBL" id="RUM06436.1"/>
    </source>
</evidence>
<gene>
    <name evidence="1" type="ORF">EFR84_12475</name>
</gene>
<dbReference type="EMBL" id="RJTJ01000009">
    <property type="protein sequence ID" value="RUM06436.1"/>
    <property type="molecule type" value="Genomic_DNA"/>
</dbReference>
<protein>
    <submittedName>
        <fullName evidence="1">Uncharacterized protein</fullName>
    </submittedName>
</protein>
<dbReference type="AlphaFoldDB" id="A0A3S0QLM2"/>
<dbReference type="Proteomes" id="UP000278081">
    <property type="component" value="Unassembled WGS sequence"/>
</dbReference>
<evidence type="ECO:0000313" key="2">
    <source>
        <dbReference type="Proteomes" id="UP000278081"/>
    </source>
</evidence>